<dbReference type="InterPro" id="IPR036390">
    <property type="entry name" value="WH_DNA-bd_sf"/>
</dbReference>
<sequence>MSRQNERELSRADLALQQWKRECPELNAPVMSLFGRLTEASDLLDKLHVTPLHKRHGLRRGEFDVLATLRRSGKPYALSPTALYRSMMMSSGGMTNRLDRLERSGLVNRRPNSDDRRAVVVELTEQGLNRINAMLAEHVAGEESLLAALSQEQCEQLDALLAALIDSMSRQTPPE</sequence>
<evidence type="ECO:0000256" key="3">
    <source>
        <dbReference type="ARBA" id="ARBA00023163"/>
    </source>
</evidence>
<dbReference type="PANTHER" id="PTHR42756">
    <property type="entry name" value="TRANSCRIPTIONAL REGULATOR, MARR"/>
    <property type="match status" value="1"/>
</dbReference>
<proteinExistence type="predicted"/>
<dbReference type="SUPFAM" id="SSF46785">
    <property type="entry name" value="Winged helix' DNA-binding domain"/>
    <property type="match status" value="1"/>
</dbReference>
<dbReference type="GO" id="GO:0003677">
    <property type="term" value="F:DNA binding"/>
    <property type="evidence" value="ECO:0007669"/>
    <property type="project" value="UniProtKB-KW"/>
</dbReference>
<dbReference type="AlphaFoldDB" id="A0A5B8RKT9"/>
<dbReference type="InterPro" id="IPR000835">
    <property type="entry name" value="HTH_MarR-typ"/>
</dbReference>
<evidence type="ECO:0000256" key="2">
    <source>
        <dbReference type="ARBA" id="ARBA00023125"/>
    </source>
</evidence>
<keyword evidence="2" id="KW-0238">DNA-binding</keyword>
<evidence type="ECO:0000259" key="4">
    <source>
        <dbReference type="PROSITE" id="PS50995"/>
    </source>
</evidence>
<dbReference type="InterPro" id="IPR036388">
    <property type="entry name" value="WH-like_DNA-bd_sf"/>
</dbReference>
<gene>
    <name evidence="5" type="ORF">KBTEX_04261</name>
</gene>
<dbReference type="EMBL" id="MN079456">
    <property type="protein sequence ID" value="QEA07895.1"/>
    <property type="molecule type" value="Genomic_DNA"/>
</dbReference>
<evidence type="ECO:0000313" key="5">
    <source>
        <dbReference type="EMBL" id="QEA07895.1"/>
    </source>
</evidence>
<dbReference type="SMART" id="SM00347">
    <property type="entry name" value="HTH_MARR"/>
    <property type="match status" value="1"/>
</dbReference>
<name>A0A5B8RKT9_9ZZZZ</name>
<reference evidence="5" key="1">
    <citation type="submission" date="2019-06" db="EMBL/GenBank/DDBJ databases">
        <authorList>
            <person name="Murdoch R.W."/>
            <person name="Fathepure B."/>
        </authorList>
    </citation>
    <scope>NUCLEOTIDE SEQUENCE</scope>
</reference>
<feature type="domain" description="HTH marR-type" evidence="4">
    <location>
        <begin position="27"/>
        <end position="166"/>
    </location>
</feature>
<keyword evidence="1" id="KW-0805">Transcription regulation</keyword>
<dbReference type="Pfam" id="PF01047">
    <property type="entry name" value="MarR"/>
    <property type="match status" value="1"/>
</dbReference>
<dbReference type="GO" id="GO:0003700">
    <property type="term" value="F:DNA-binding transcription factor activity"/>
    <property type="evidence" value="ECO:0007669"/>
    <property type="project" value="InterPro"/>
</dbReference>
<accession>A0A5B8RKT9</accession>
<keyword evidence="3" id="KW-0804">Transcription</keyword>
<dbReference type="PROSITE" id="PS50995">
    <property type="entry name" value="HTH_MARR_2"/>
    <property type="match status" value="1"/>
</dbReference>
<evidence type="ECO:0000256" key="1">
    <source>
        <dbReference type="ARBA" id="ARBA00023015"/>
    </source>
</evidence>
<organism evidence="5">
    <name type="scientific">uncultured organism</name>
    <dbReference type="NCBI Taxonomy" id="155900"/>
    <lineage>
        <taxon>unclassified sequences</taxon>
        <taxon>environmental samples</taxon>
    </lineage>
</organism>
<protein>
    <recommendedName>
        <fullName evidence="4">HTH marR-type domain-containing protein</fullName>
    </recommendedName>
</protein>
<dbReference type="PRINTS" id="PR00598">
    <property type="entry name" value="HTHMARR"/>
</dbReference>
<dbReference type="PANTHER" id="PTHR42756:SF1">
    <property type="entry name" value="TRANSCRIPTIONAL REPRESSOR OF EMRAB OPERON"/>
    <property type="match status" value="1"/>
</dbReference>
<dbReference type="Gene3D" id="1.10.10.10">
    <property type="entry name" value="Winged helix-like DNA-binding domain superfamily/Winged helix DNA-binding domain"/>
    <property type="match status" value="1"/>
</dbReference>